<evidence type="ECO:0000256" key="1">
    <source>
        <dbReference type="SAM" id="MobiDB-lite"/>
    </source>
</evidence>
<evidence type="ECO:0000313" key="3">
    <source>
        <dbReference type="EMBL" id="KDR68440.1"/>
    </source>
</evidence>
<dbReference type="EMBL" id="KL142408">
    <property type="protein sequence ID" value="KDR68440.1"/>
    <property type="molecule type" value="Genomic_DNA"/>
</dbReference>
<evidence type="ECO:0000256" key="2">
    <source>
        <dbReference type="SAM" id="Phobius"/>
    </source>
</evidence>
<organism evidence="3 4">
    <name type="scientific">Galerina marginata (strain CBS 339.88)</name>
    <dbReference type="NCBI Taxonomy" id="685588"/>
    <lineage>
        <taxon>Eukaryota</taxon>
        <taxon>Fungi</taxon>
        <taxon>Dikarya</taxon>
        <taxon>Basidiomycota</taxon>
        <taxon>Agaricomycotina</taxon>
        <taxon>Agaricomycetes</taxon>
        <taxon>Agaricomycetidae</taxon>
        <taxon>Agaricales</taxon>
        <taxon>Agaricineae</taxon>
        <taxon>Strophariaceae</taxon>
        <taxon>Galerina</taxon>
    </lineage>
</organism>
<keyword evidence="2" id="KW-0812">Transmembrane</keyword>
<sequence length="218" mass="23733">MPGQDISPTTSPYASPVATRSPDRTAPASNNDRPHLDLLSKGFDLAALASVAIQAINAFYVGGLILDLMAASLSFLTARWLQRLSEEEKDRFETALGQKNRQAKKQMSSRSSSSDKQGNPEEGRMNAQPVLPLHERILYAWMSFSLFSPLPLLIIGVVCMFVGIYVYVWTQQPKAVAIVVTAAGGAALPFVAGVFAIGQKEERRAVILSHLVSMQGDW</sequence>
<dbReference type="AlphaFoldDB" id="A0A067SC21"/>
<feature type="transmembrane region" description="Helical" evidence="2">
    <location>
        <begin position="146"/>
        <end position="169"/>
    </location>
</feature>
<accession>A0A067SC21</accession>
<protein>
    <submittedName>
        <fullName evidence="3">Uncharacterized protein</fullName>
    </submittedName>
</protein>
<proteinExistence type="predicted"/>
<keyword evidence="4" id="KW-1185">Reference proteome</keyword>
<name>A0A067SC21_GALM3</name>
<reference evidence="4" key="1">
    <citation type="journal article" date="2014" name="Proc. Natl. Acad. Sci. U.S.A.">
        <title>Extensive sampling of basidiomycete genomes demonstrates inadequacy of the white-rot/brown-rot paradigm for wood decay fungi.</title>
        <authorList>
            <person name="Riley R."/>
            <person name="Salamov A.A."/>
            <person name="Brown D.W."/>
            <person name="Nagy L.G."/>
            <person name="Floudas D."/>
            <person name="Held B.W."/>
            <person name="Levasseur A."/>
            <person name="Lombard V."/>
            <person name="Morin E."/>
            <person name="Otillar R."/>
            <person name="Lindquist E.A."/>
            <person name="Sun H."/>
            <person name="LaButti K.M."/>
            <person name="Schmutz J."/>
            <person name="Jabbour D."/>
            <person name="Luo H."/>
            <person name="Baker S.E."/>
            <person name="Pisabarro A.G."/>
            <person name="Walton J.D."/>
            <person name="Blanchette R.A."/>
            <person name="Henrissat B."/>
            <person name="Martin F."/>
            <person name="Cullen D."/>
            <person name="Hibbett D.S."/>
            <person name="Grigoriev I.V."/>
        </authorList>
    </citation>
    <scope>NUCLEOTIDE SEQUENCE [LARGE SCALE GENOMIC DNA]</scope>
    <source>
        <strain evidence="4">CBS 339.88</strain>
    </source>
</reference>
<feature type="compositionally biased region" description="Polar residues" evidence="1">
    <location>
        <begin position="1"/>
        <end position="13"/>
    </location>
</feature>
<feature type="transmembrane region" description="Helical" evidence="2">
    <location>
        <begin position="58"/>
        <end position="81"/>
    </location>
</feature>
<feature type="region of interest" description="Disordered" evidence="1">
    <location>
        <begin position="1"/>
        <end position="33"/>
    </location>
</feature>
<keyword evidence="2" id="KW-1133">Transmembrane helix</keyword>
<dbReference type="OrthoDB" id="3152367at2759"/>
<keyword evidence="2" id="KW-0472">Membrane</keyword>
<dbReference type="HOGENOM" id="CLU_107234_0_0_1"/>
<gene>
    <name evidence="3" type="ORF">GALMADRAFT_215871</name>
</gene>
<feature type="transmembrane region" description="Helical" evidence="2">
    <location>
        <begin position="175"/>
        <end position="197"/>
    </location>
</feature>
<dbReference type="Proteomes" id="UP000027222">
    <property type="component" value="Unassembled WGS sequence"/>
</dbReference>
<feature type="region of interest" description="Disordered" evidence="1">
    <location>
        <begin position="92"/>
        <end position="126"/>
    </location>
</feature>
<evidence type="ECO:0000313" key="4">
    <source>
        <dbReference type="Proteomes" id="UP000027222"/>
    </source>
</evidence>